<dbReference type="Pfam" id="PF00133">
    <property type="entry name" value="tRNA-synt_1"/>
    <property type="match status" value="1"/>
</dbReference>
<evidence type="ECO:0000256" key="9">
    <source>
        <dbReference type="ARBA" id="ARBA00023146"/>
    </source>
</evidence>
<evidence type="ECO:0000256" key="4">
    <source>
        <dbReference type="ARBA" id="ARBA00022598"/>
    </source>
</evidence>
<dbReference type="PROSITE" id="PS00178">
    <property type="entry name" value="AA_TRNA_LIGASE_I"/>
    <property type="match status" value="1"/>
</dbReference>
<dbReference type="FunFam" id="3.40.50.620:FF:000032">
    <property type="entry name" value="Valine--tRNA ligase"/>
    <property type="match status" value="1"/>
</dbReference>
<dbReference type="FunFam" id="3.40.50.620:FF:000098">
    <property type="entry name" value="Valine--tRNA ligase"/>
    <property type="match status" value="1"/>
</dbReference>
<comment type="caution">
    <text evidence="16">The sequence shown here is derived from an EMBL/GenBank/DDBJ whole genome shotgun (WGS) entry which is preliminary data.</text>
</comment>
<dbReference type="InterPro" id="IPR019499">
    <property type="entry name" value="Val-tRNA_synth_tRNA-bd"/>
</dbReference>
<feature type="binding site" evidence="12">
    <location>
        <position position="525"/>
    </location>
    <ligand>
        <name>ATP</name>
        <dbReference type="ChEBI" id="CHEBI:30616"/>
    </ligand>
</feature>
<organism evidence="16">
    <name type="scientific">Aerophobetes bacterium</name>
    <dbReference type="NCBI Taxonomy" id="2030807"/>
    <lineage>
        <taxon>Bacteria</taxon>
        <taxon>Candidatus Aerophobota</taxon>
    </lineage>
</organism>
<dbReference type="Gene3D" id="3.40.50.620">
    <property type="entry name" value="HUPs"/>
    <property type="match status" value="2"/>
</dbReference>
<dbReference type="NCBIfam" id="NF004349">
    <property type="entry name" value="PRK05729.1"/>
    <property type="match status" value="1"/>
</dbReference>
<dbReference type="SUPFAM" id="SSF47323">
    <property type="entry name" value="Anticodon-binding domain of a subclass of class I aminoacyl-tRNA synthetases"/>
    <property type="match status" value="1"/>
</dbReference>
<dbReference type="AlphaFoldDB" id="A0A7V5HZU0"/>
<dbReference type="PANTHER" id="PTHR11946">
    <property type="entry name" value="VALYL-TRNA SYNTHETASES"/>
    <property type="match status" value="1"/>
</dbReference>
<comment type="domain">
    <text evidence="12">The C-terminal coiled-coil domain is crucial for aminoacylation activity.</text>
</comment>
<evidence type="ECO:0000256" key="8">
    <source>
        <dbReference type="ARBA" id="ARBA00023054"/>
    </source>
</evidence>
<keyword evidence="5 12" id="KW-0547">Nucleotide-binding</keyword>
<evidence type="ECO:0000259" key="15">
    <source>
        <dbReference type="Pfam" id="PF10458"/>
    </source>
</evidence>
<keyword evidence="7 12" id="KW-0648">Protein biosynthesis</keyword>
<dbReference type="Pfam" id="PF08264">
    <property type="entry name" value="Anticodon_1"/>
    <property type="match status" value="1"/>
</dbReference>
<feature type="domain" description="Methionyl/Valyl/Leucyl/Isoleucyl-tRNA synthetase anticodon-binding" evidence="14">
    <location>
        <begin position="606"/>
        <end position="752"/>
    </location>
</feature>
<feature type="short sequence motif" description="'KMSKS' region" evidence="12">
    <location>
        <begin position="522"/>
        <end position="526"/>
    </location>
</feature>
<dbReference type="Proteomes" id="UP000886070">
    <property type="component" value="Unassembled WGS sequence"/>
</dbReference>
<comment type="subunit">
    <text evidence="2 12">Monomer.</text>
</comment>
<dbReference type="GO" id="GO:0002161">
    <property type="term" value="F:aminoacyl-tRNA deacylase activity"/>
    <property type="evidence" value="ECO:0007669"/>
    <property type="project" value="InterPro"/>
</dbReference>
<dbReference type="PANTHER" id="PTHR11946:SF93">
    <property type="entry name" value="VALINE--TRNA LIGASE, CHLOROPLASTIC_MITOCHONDRIAL 2"/>
    <property type="match status" value="1"/>
</dbReference>
<dbReference type="FunFam" id="1.10.730.10:FF:000014">
    <property type="entry name" value="Valine--tRNA ligase"/>
    <property type="match status" value="1"/>
</dbReference>
<evidence type="ECO:0000259" key="14">
    <source>
        <dbReference type="Pfam" id="PF08264"/>
    </source>
</evidence>
<evidence type="ECO:0000256" key="6">
    <source>
        <dbReference type="ARBA" id="ARBA00022840"/>
    </source>
</evidence>
<protein>
    <recommendedName>
        <fullName evidence="12">Valine--tRNA ligase</fullName>
        <ecNumber evidence="12">6.1.1.9</ecNumber>
    </recommendedName>
    <alternativeName>
        <fullName evidence="12">Valyl-tRNA synthetase</fullName>
        <shortName evidence="12">ValRS</shortName>
    </alternativeName>
</protein>
<dbReference type="InterPro" id="IPR002300">
    <property type="entry name" value="aa-tRNA-synth_Ia"/>
</dbReference>
<comment type="similarity">
    <text evidence="11 12">Belongs to the class-I aminoacyl-tRNA synthetase family. ValS type 1 subfamily.</text>
</comment>
<dbReference type="SUPFAM" id="SSF52374">
    <property type="entry name" value="Nucleotidylyl transferase"/>
    <property type="match status" value="1"/>
</dbReference>
<evidence type="ECO:0000256" key="2">
    <source>
        <dbReference type="ARBA" id="ARBA00011245"/>
    </source>
</evidence>
<evidence type="ECO:0000256" key="12">
    <source>
        <dbReference type="HAMAP-Rule" id="MF_02004"/>
    </source>
</evidence>
<dbReference type="SUPFAM" id="SSF50677">
    <property type="entry name" value="ValRS/IleRS/LeuRS editing domain"/>
    <property type="match status" value="1"/>
</dbReference>
<evidence type="ECO:0000259" key="13">
    <source>
        <dbReference type="Pfam" id="PF00133"/>
    </source>
</evidence>
<name>A0A7V5HZU0_UNCAE</name>
<evidence type="ECO:0000256" key="10">
    <source>
        <dbReference type="ARBA" id="ARBA00047552"/>
    </source>
</evidence>
<gene>
    <name evidence="12" type="primary">valS</name>
    <name evidence="16" type="ORF">ENL39_03940</name>
</gene>
<evidence type="ECO:0000256" key="1">
    <source>
        <dbReference type="ARBA" id="ARBA00004496"/>
    </source>
</evidence>
<dbReference type="EMBL" id="DRTT01000110">
    <property type="protein sequence ID" value="HHF98621.1"/>
    <property type="molecule type" value="Genomic_DNA"/>
</dbReference>
<proteinExistence type="inferred from homology"/>
<keyword evidence="6 12" id="KW-0067">ATP-binding</keyword>
<dbReference type="InterPro" id="IPR010978">
    <property type="entry name" value="tRNA-bd_arm"/>
</dbReference>
<evidence type="ECO:0000256" key="7">
    <source>
        <dbReference type="ARBA" id="ARBA00022917"/>
    </source>
</evidence>
<feature type="domain" description="Valyl-tRNA synthetase tRNA-binding arm" evidence="15">
    <location>
        <begin position="811"/>
        <end position="875"/>
    </location>
</feature>
<dbReference type="NCBIfam" id="TIGR00422">
    <property type="entry name" value="valS"/>
    <property type="match status" value="1"/>
</dbReference>
<dbReference type="GO" id="GO:0005829">
    <property type="term" value="C:cytosol"/>
    <property type="evidence" value="ECO:0007669"/>
    <property type="project" value="TreeGrafter"/>
</dbReference>
<dbReference type="Gene3D" id="1.10.730.10">
    <property type="entry name" value="Isoleucyl-tRNA Synthetase, Domain 1"/>
    <property type="match status" value="1"/>
</dbReference>
<comment type="catalytic activity">
    <reaction evidence="10 12">
        <text>tRNA(Val) + L-valine + ATP = L-valyl-tRNA(Val) + AMP + diphosphate</text>
        <dbReference type="Rhea" id="RHEA:10704"/>
        <dbReference type="Rhea" id="RHEA-COMP:9672"/>
        <dbReference type="Rhea" id="RHEA-COMP:9708"/>
        <dbReference type="ChEBI" id="CHEBI:30616"/>
        <dbReference type="ChEBI" id="CHEBI:33019"/>
        <dbReference type="ChEBI" id="CHEBI:57762"/>
        <dbReference type="ChEBI" id="CHEBI:78442"/>
        <dbReference type="ChEBI" id="CHEBI:78537"/>
        <dbReference type="ChEBI" id="CHEBI:456215"/>
        <dbReference type="EC" id="6.1.1.9"/>
    </reaction>
</comment>
<dbReference type="InterPro" id="IPR009008">
    <property type="entry name" value="Val/Leu/Ile-tRNA-synth_edit"/>
</dbReference>
<dbReference type="GO" id="GO:0005524">
    <property type="term" value="F:ATP binding"/>
    <property type="evidence" value="ECO:0007669"/>
    <property type="project" value="UniProtKB-UniRule"/>
</dbReference>
<dbReference type="CDD" id="cd07962">
    <property type="entry name" value="Anticodon_Ia_Val"/>
    <property type="match status" value="1"/>
</dbReference>
<dbReference type="GO" id="GO:0004832">
    <property type="term" value="F:valine-tRNA ligase activity"/>
    <property type="evidence" value="ECO:0007669"/>
    <property type="project" value="UniProtKB-UniRule"/>
</dbReference>
<comment type="domain">
    <text evidence="12">ValRS has two distinct active sites: one for aminoacylation and one for editing. The misactivated threonine is translocated from the active site to the editing site.</text>
</comment>
<dbReference type="Pfam" id="PF10458">
    <property type="entry name" value="Val_tRNA-synt_C"/>
    <property type="match status" value="1"/>
</dbReference>
<dbReference type="InterPro" id="IPR037118">
    <property type="entry name" value="Val-tRNA_synth_C_sf"/>
</dbReference>
<feature type="short sequence motif" description="'HIGH' region" evidence="12">
    <location>
        <begin position="43"/>
        <end position="53"/>
    </location>
</feature>
<comment type="subcellular location">
    <subcellularLocation>
        <location evidence="1 12">Cytoplasm</location>
    </subcellularLocation>
</comment>
<dbReference type="PRINTS" id="PR00986">
    <property type="entry name" value="TRNASYNTHVAL"/>
</dbReference>
<dbReference type="FunFam" id="1.10.287.380:FF:000001">
    <property type="entry name" value="Valine--tRNA ligase"/>
    <property type="match status" value="1"/>
</dbReference>
<evidence type="ECO:0000256" key="3">
    <source>
        <dbReference type="ARBA" id="ARBA00022490"/>
    </source>
</evidence>
<sequence length="878" mass="102948">MMEKRYNPKIAEEKWQTFWEKKGYFSPRPGKKGKFFSMVMPPPNITGILHMGHAFNMTLQDIIVRFKRMQGYETLWVPGIDHAGIATQNVVERELQKEGLTRQKLGRKEFVRRVWEWKEKYGERIFHQMRRLGVSCSWEDKAFTMDEAHSKAVREVFVRLYEEGYIYRGNYIINWCPRCQTALSDIEVEYEEVEGKLYYIRYPFADDDKNYMVVATTRPETMLGDVAVAVNPDDERYKKFKGRKLVLPLVKRILPLIFDNYVDPDFGTGALKVTPAHDGEDFQIGKRHNLPLVNIFNKDATINEKGGIYKGLDRYECRKVIVEDLRKSGYLEKIEDYVYRLGKCYRCGTVVEPYLSTQWFVRMKELAEDAIRVVKEGKIEFYPDYWKRSYFDWLEKIHDWCISRQIWWGHRLPVWYCQDCGETVVARTDPAVCRCGSSNLKQEEDVLDTWFSSSLWPFSTLGWPDVGEKFKKFYPTSLLCSGWDILFFWVARMVMMGVKFTGDVPFRKVHIHPLIGDEKGEKMSKSKGNVIDPLDMMEKYGTDAFRFSLVALKTDAPYLKFSEERVKGYRNFANKVWNASRFVLMNLEDFSPSEQDISSFDLCLFDRWILSRYAKAVKEVTKNLDNFRFPQAAQEIYQFIWGDFCDWYLELVKPRLKGELSQRKLSQSILYKVLKGSLKLLHPFMPFITEEIFQLLPGKEKESIMISDWPEERLIEDRETERKMALFMEVVTQIRTIRAEMGIPPQKEIRVLLRPKKNESADILRENISYIKTLVKGEQIIVDSVAKKPGVCASAIAGDVDIFVPLEGVLDVKKEKERIGKLIADTEKELVRCRARLSSEDFLKKAPPEVVAKEKEKNMQLVEKIEKLKKRMEDLSEI</sequence>
<accession>A0A7V5HZU0</accession>
<dbReference type="GO" id="GO:0006438">
    <property type="term" value="P:valyl-tRNA aminoacylation"/>
    <property type="evidence" value="ECO:0007669"/>
    <property type="project" value="UniProtKB-UniRule"/>
</dbReference>
<keyword evidence="8 12" id="KW-0175">Coiled coil</keyword>
<comment type="function">
    <text evidence="12">Catalyzes the attachment of valine to tRNA(Val). As ValRS can inadvertently accommodate and process structurally similar amino acids such as threonine, to avoid such errors, it has a 'posttransfer' editing activity that hydrolyzes mischarged Thr-tRNA(Val) in a tRNA-dependent manner.</text>
</comment>
<reference evidence="16" key="1">
    <citation type="journal article" date="2020" name="mSystems">
        <title>Genome- and Community-Level Interaction Insights into Carbon Utilization and Element Cycling Functions of Hydrothermarchaeota in Hydrothermal Sediment.</title>
        <authorList>
            <person name="Zhou Z."/>
            <person name="Liu Y."/>
            <person name="Xu W."/>
            <person name="Pan J."/>
            <person name="Luo Z.H."/>
            <person name="Li M."/>
        </authorList>
    </citation>
    <scope>NUCLEOTIDE SEQUENCE [LARGE SCALE GENOMIC DNA]</scope>
    <source>
        <strain evidence="16">HyVt-92</strain>
    </source>
</reference>
<feature type="coiled-coil region" evidence="12">
    <location>
        <begin position="851"/>
        <end position="878"/>
    </location>
</feature>
<dbReference type="InterPro" id="IPR033705">
    <property type="entry name" value="Anticodon_Ia_Val"/>
</dbReference>
<keyword evidence="3 12" id="KW-0963">Cytoplasm</keyword>
<dbReference type="Gene3D" id="1.10.287.380">
    <property type="entry name" value="Valyl-tRNA synthetase, C-terminal domain"/>
    <property type="match status" value="1"/>
</dbReference>
<keyword evidence="9 12" id="KW-0030">Aminoacyl-tRNA synthetase</keyword>
<keyword evidence="4 12" id="KW-0436">Ligase</keyword>
<dbReference type="EC" id="6.1.1.9" evidence="12"/>
<feature type="domain" description="Aminoacyl-tRNA synthetase class Ia" evidence="13">
    <location>
        <begin position="14"/>
        <end position="550"/>
    </location>
</feature>
<dbReference type="InterPro" id="IPR013155">
    <property type="entry name" value="M/V/L/I-tRNA-synth_anticd-bd"/>
</dbReference>
<evidence type="ECO:0000256" key="5">
    <source>
        <dbReference type="ARBA" id="ARBA00022741"/>
    </source>
</evidence>
<evidence type="ECO:0000313" key="16">
    <source>
        <dbReference type="EMBL" id="HHF98621.1"/>
    </source>
</evidence>
<dbReference type="FunFam" id="3.90.740.10:FF:000005">
    <property type="entry name" value="Valine--tRNA ligase, mitochondrial"/>
    <property type="match status" value="1"/>
</dbReference>
<dbReference type="InterPro" id="IPR002303">
    <property type="entry name" value="Valyl-tRNA_ligase"/>
</dbReference>
<dbReference type="SUPFAM" id="SSF46589">
    <property type="entry name" value="tRNA-binding arm"/>
    <property type="match status" value="1"/>
</dbReference>
<dbReference type="CDD" id="cd00817">
    <property type="entry name" value="ValRS_core"/>
    <property type="match status" value="1"/>
</dbReference>
<dbReference type="HAMAP" id="MF_02004">
    <property type="entry name" value="Val_tRNA_synth_type1"/>
    <property type="match status" value="1"/>
</dbReference>
<dbReference type="InterPro" id="IPR014729">
    <property type="entry name" value="Rossmann-like_a/b/a_fold"/>
</dbReference>
<evidence type="ECO:0000256" key="11">
    <source>
        <dbReference type="ARBA" id="ARBA00060830"/>
    </source>
</evidence>
<dbReference type="InterPro" id="IPR001412">
    <property type="entry name" value="aa-tRNA-synth_I_CS"/>
</dbReference>
<dbReference type="InterPro" id="IPR009080">
    <property type="entry name" value="tRNAsynth_Ia_anticodon-bd"/>
</dbReference>